<accession>A0A1S7FVS1</accession>
<reference evidence="4" key="1">
    <citation type="submission" date="2015-03" db="EMBL/GenBank/DDBJ databases">
        <authorList>
            <person name="Ferrari E."/>
            <person name="Walter M.C."/>
            <person name="Huptas C."/>
            <person name="Scherer S."/>
            <person name="Mueller-Herbst S."/>
        </authorList>
    </citation>
    <scope>NUCLEOTIDE SEQUENCE [LARGE SCALE GENOMIC DNA]</scope>
    <source>
        <strain evidence="4">LWP01</strain>
    </source>
</reference>
<dbReference type="EMBL" id="CP011102">
    <property type="protein sequence ID" value="AQY51548.1"/>
    <property type="molecule type" value="Genomic_DNA"/>
</dbReference>
<protein>
    <recommendedName>
        <fullName evidence="2">Peptidase C39-like domain-containing protein</fullName>
    </recommendedName>
</protein>
<gene>
    <name evidence="3" type="ORF">UE46_11220</name>
</gene>
<evidence type="ECO:0000313" key="3">
    <source>
        <dbReference type="EMBL" id="AQY51548.1"/>
    </source>
</evidence>
<sequence length="193" mass="21220">MKKIIISMMVALLIFGIPKTAFAESKKLPITQYTQETGYYCGPAALKSALSTVGRGTWYTQGTLASWLGTTSRDGSSGTRIAQELTNLAGKGWYAATFPSSYYRDVNDLWTRARGSIKYQSRPMVAGVYGAFPGFTSPDTRHFVTIYGFSGTTASNMTYYYADPAGGRNHNIKYGEIKADRLAYFIADGSIIW</sequence>
<dbReference type="Pfam" id="PF13529">
    <property type="entry name" value="Peptidase_C39_2"/>
    <property type="match status" value="1"/>
</dbReference>
<feature type="signal peptide" evidence="1">
    <location>
        <begin position="1"/>
        <end position="23"/>
    </location>
</feature>
<keyword evidence="1" id="KW-0732">Signal</keyword>
<dbReference type="Gene3D" id="3.90.70.10">
    <property type="entry name" value="Cysteine proteinases"/>
    <property type="match status" value="1"/>
</dbReference>
<dbReference type="Proteomes" id="UP000223060">
    <property type="component" value="Chromosome"/>
</dbReference>
<evidence type="ECO:0000259" key="2">
    <source>
        <dbReference type="Pfam" id="PF13529"/>
    </source>
</evidence>
<feature type="domain" description="Peptidase C39-like" evidence="2">
    <location>
        <begin position="30"/>
        <end position="165"/>
    </location>
</feature>
<dbReference type="InterPro" id="IPR039564">
    <property type="entry name" value="Peptidase_C39-like"/>
</dbReference>
<name>A0A1S7FVS1_9LIST</name>
<keyword evidence="4" id="KW-1185">Reference proteome</keyword>
<organism evidence="3 4">
    <name type="scientific">Listeria weihenstephanensis</name>
    <dbReference type="NCBI Taxonomy" id="1006155"/>
    <lineage>
        <taxon>Bacteria</taxon>
        <taxon>Bacillati</taxon>
        <taxon>Bacillota</taxon>
        <taxon>Bacilli</taxon>
        <taxon>Bacillales</taxon>
        <taxon>Listeriaceae</taxon>
        <taxon>Listeria</taxon>
    </lineage>
</organism>
<evidence type="ECO:0000313" key="4">
    <source>
        <dbReference type="Proteomes" id="UP000223060"/>
    </source>
</evidence>
<evidence type="ECO:0000256" key="1">
    <source>
        <dbReference type="SAM" id="SignalP"/>
    </source>
</evidence>
<proteinExistence type="predicted"/>
<dbReference type="RefSeq" id="WP_036059510.1">
    <property type="nucleotide sequence ID" value="NZ_CP011102.1"/>
</dbReference>
<feature type="chain" id="PRO_5010516838" description="Peptidase C39-like domain-containing protein" evidence="1">
    <location>
        <begin position="24"/>
        <end position="193"/>
    </location>
</feature>
<dbReference type="KEGG" id="lwi:UE46_11220"/>
<dbReference type="AlphaFoldDB" id="A0A1S7FVS1"/>